<dbReference type="Proteomes" id="UP000008237">
    <property type="component" value="Unassembled WGS sequence"/>
</dbReference>
<dbReference type="AlphaFoldDB" id="E2BCG6"/>
<dbReference type="InParanoid" id="E2BCG6"/>
<evidence type="ECO:0000313" key="3">
    <source>
        <dbReference type="Proteomes" id="UP000008237"/>
    </source>
</evidence>
<feature type="non-terminal residue" evidence="2">
    <location>
        <position position="1"/>
    </location>
</feature>
<name>E2BCG6_HARSA</name>
<protein>
    <recommendedName>
        <fullName evidence="4">I/LWEQ domain-containing protein</fullName>
    </recommendedName>
</protein>
<proteinExistence type="predicted"/>
<evidence type="ECO:0008006" key="4">
    <source>
        <dbReference type="Google" id="ProtNLM"/>
    </source>
</evidence>
<feature type="non-terminal residue" evidence="2">
    <location>
        <position position="85"/>
    </location>
</feature>
<sequence>VTASVLNAATQVLGIAVRSNNLKGTYVKVLRDAAAAIAVETTLMSKRMVMGENGENLELLEKLQEENQKLRALQEEMKKEIDGLK</sequence>
<keyword evidence="3" id="KW-1185">Reference proteome</keyword>
<organism evidence="3">
    <name type="scientific">Harpegnathos saltator</name>
    <name type="common">Jerdon's jumping ant</name>
    <dbReference type="NCBI Taxonomy" id="610380"/>
    <lineage>
        <taxon>Eukaryota</taxon>
        <taxon>Metazoa</taxon>
        <taxon>Ecdysozoa</taxon>
        <taxon>Arthropoda</taxon>
        <taxon>Hexapoda</taxon>
        <taxon>Insecta</taxon>
        <taxon>Pterygota</taxon>
        <taxon>Neoptera</taxon>
        <taxon>Endopterygota</taxon>
        <taxon>Hymenoptera</taxon>
        <taxon>Apocrita</taxon>
        <taxon>Aculeata</taxon>
        <taxon>Formicoidea</taxon>
        <taxon>Formicidae</taxon>
        <taxon>Ponerinae</taxon>
        <taxon>Ponerini</taxon>
        <taxon>Harpegnathos</taxon>
    </lineage>
</organism>
<reference evidence="2 3" key="1">
    <citation type="journal article" date="2010" name="Science">
        <title>Genomic comparison of the ants Camponotus floridanus and Harpegnathos saltator.</title>
        <authorList>
            <person name="Bonasio R."/>
            <person name="Zhang G."/>
            <person name="Ye C."/>
            <person name="Mutti N.S."/>
            <person name="Fang X."/>
            <person name="Qin N."/>
            <person name="Donahue G."/>
            <person name="Yang P."/>
            <person name="Li Q."/>
            <person name="Li C."/>
            <person name="Zhang P."/>
            <person name="Huang Z."/>
            <person name="Berger S.L."/>
            <person name="Reinberg D."/>
            <person name="Wang J."/>
            <person name="Liebig J."/>
        </authorList>
    </citation>
    <scope>NUCLEOTIDE SEQUENCE [LARGE SCALE GENOMIC DNA]</scope>
    <source>
        <strain evidence="2 3">R22 G/1</strain>
    </source>
</reference>
<gene>
    <name evidence="2" type="ORF">EAI_10987</name>
</gene>
<keyword evidence="1" id="KW-0175">Coiled coil</keyword>
<evidence type="ECO:0000313" key="2">
    <source>
        <dbReference type="EMBL" id="EFN86614.1"/>
    </source>
</evidence>
<evidence type="ECO:0000256" key="1">
    <source>
        <dbReference type="SAM" id="Coils"/>
    </source>
</evidence>
<feature type="coiled-coil region" evidence="1">
    <location>
        <begin position="53"/>
        <end position="83"/>
    </location>
</feature>
<accession>E2BCG6</accession>
<dbReference type="EMBL" id="GL447278">
    <property type="protein sequence ID" value="EFN86614.1"/>
    <property type="molecule type" value="Genomic_DNA"/>
</dbReference>